<dbReference type="InterPro" id="IPR000246">
    <property type="entry name" value="Peptidase_T2"/>
</dbReference>
<evidence type="ECO:0000256" key="8">
    <source>
        <dbReference type="SAM" id="MobiDB-lite"/>
    </source>
</evidence>
<dbReference type="EMBL" id="AOHU01000046">
    <property type="protein sequence ID" value="ELY32498.1"/>
    <property type="molecule type" value="Genomic_DNA"/>
</dbReference>
<gene>
    <name evidence="9" type="ORF">C498_08225</name>
</gene>
<feature type="binding site" evidence="6">
    <location>
        <begin position="272"/>
        <end position="275"/>
    </location>
    <ligand>
        <name>substrate</name>
    </ligand>
</feature>
<dbReference type="PANTHER" id="PTHR10188:SF6">
    <property type="entry name" value="N(4)-(BETA-N-ACETYLGLUCOSAMINYL)-L-ASPARAGINASE"/>
    <property type="match status" value="1"/>
</dbReference>
<dbReference type="Proteomes" id="UP000011532">
    <property type="component" value="Unassembled WGS sequence"/>
</dbReference>
<evidence type="ECO:0000256" key="3">
    <source>
        <dbReference type="ARBA" id="ARBA00044776"/>
    </source>
</evidence>
<evidence type="ECO:0000313" key="10">
    <source>
        <dbReference type="Proteomes" id="UP000011532"/>
    </source>
</evidence>
<feature type="compositionally biased region" description="Basic and acidic residues" evidence="8">
    <location>
        <begin position="211"/>
        <end position="220"/>
    </location>
</feature>
<feature type="active site" description="Nucleophile" evidence="5">
    <location>
        <position position="223"/>
    </location>
</feature>
<evidence type="ECO:0000256" key="7">
    <source>
        <dbReference type="PIRSR" id="PIRSR600246-3"/>
    </source>
</evidence>
<evidence type="ECO:0000256" key="6">
    <source>
        <dbReference type="PIRSR" id="PIRSR600246-2"/>
    </source>
</evidence>
<dbReference type="SMR" id="A0A384KRR5"/>
<dbReference type="Gene3D" id="3.60.20.30">
    <property type="entry name" value="(Glycosyl)asparaginase"/>
    <property type="match status" value="1"/>
</dbReference>
<evidence type="ECO:0000256" key="1">
    <source>
        <dbReference type="ARBA" id="ARBA00012920"/>
    </source>
</evidence>
<feature type="region of interest" description="Disordered" evidence="8">
    <location>
        <begin position="1"/>
        <end position="35"/>
    </location>
</feature>
<sequence length="342" mass="34605">MRIILHGGAGGIPGEPEPRQAVLDDAADAGASEPDPLSAVETAVRVLESDHRFNAGVGGAVQSDGVVRTDAGVMLSDRRAGAASGMEGVEHAVSVARAVLEDTPHVLLTGEPAVDFAADAGVETGVDLFTDETRERWANADAPEGSPSEHLAWLADRFGGSTSDPTAEAGDGYLPAHDSSEETSAGSGRSAHDVRLPGHDNSEGTSASSDRSAHDVRLPGHDTVGAVATDGETFASATSTGGRWFALAGRVGDVPQIGSGFYASPAGGASTTGAGEDIARVTLARRAVGHLERGCDAQTAADLAIEEFGELTGSSAGIILLDDEGFGSAYNSDGMQTSTASK</sequence>
<comment type="catalytic activity">
    <reaction evidence="4">
        <text>L-asparagine + H2O = L-aspartate + NH4(+)</text>
        <dbReference type="Rhea" id="RHEA:21016"/>
        <dbReference type="ChEBI" id="CHEBI:15377"/>
        <dbReference type="ChEBI" id="CHEBI:28938"/>
        <dbReference type="ChEBI" id="CHEBI:29991"/>
        <dbReference type="ChEBI" id="CHEBI:58048"/>
        <dbReference type="EC" id="3.5.1.1"/>
    </reaction>
</comment>
<dbReference type="GO" id="GO:0005737">
    <property type="term" value="C:cytoplasm"/>
    <property type="evidence" value="ECO:0007669"/>
    <property type="project" value="TreeGrafter"/>
</dbReference>
<organism evidence="9 10">
    <name type="scientific">Haloferax volcanii (strain ATCC 29605 / DSM 3757 / JCM 8879 / NBRC 14742 / NCIMB 2012 / VKM B-1768 / DS2)</name>
    <name type="common">Halobacterium volcanii</name>
    <dbReference type="NCBI Taxonomy" id="309800"/>
    <lineage>
        <taxon>Archaea</taxon>
        <taxon>Methanobacteriati</taxon>
        <taxon>Methanobacteriota</taxon>
        <taxon>Stenosarchaea group</taxon>
        <taxon>Halobacteria</taxon>
        <taxon>Halobacteriales</taxon>
        <taxon>Haloferacaceae</taxon>
        <taxon>Haloferax</taxon>
    </lineage>
</organism>
<protein>
    <recommendedName>
        <fullName evidence="3">Plant-type L-asparaginase</fullName>
        <ecNumber evidence="1">3.5.1.1</ecNumber>
    </recommendedName>
    <alternativeName>
        <fullName evidence="2">L-asparagine amidohydrolase</fullName>
    </alternativeName>
</protein>
<dbReference type="CDD" id="cd04703">
    <property type="entry name" value="Asparaginase_2_like_1"/>
    <property type="match status" value="1"/>
</dbReference>
<dbReference type="GeneID" id="8924431"/>
<reference evidence="9 10" key="2">
    <citation type="journal article" date="2014" name="PLoS Genet.">
        <title>Phylogenetically driven sequencing of extremely halophilic archaea reveals strategies for static and dynamic osmo-response.</title>
        <authorList>
            <person name="Becker E.A."/>
            <person name="Seitzer P.M."/>
            <person name="Tritt A."/>
            <person name="Larsen D."/>
            <person name="Krusor M."/>
            <person name="Yao A.I."/>
            <person name="Wu D."/>
            <person name="Madern D."/>
            <person name="Eisen J.A."/>
            <person name="Darling A.E."/>
            <person name="Facciotti M.T."/>
        </authorList>
    </citation>
    <scope>NUCLEOTIDE SEQUENCE [LARGE SCALE GENOMIC DNA]</scope>
    <source>
        <strain evidence="10">ATCC 29605 / DSM 3757 / JCM 8879 / NBRC 14742 / NCIMB 2012 / VKM B-1768 / DS2</strain>
    </source>
</reference>
<dbReference type="EC" id="3.5.1.1" evidence="1"/>
<evidence type="ECO:0000256" key="5">
    <source>
        <dbReference type="PIRSR" id="PIRSR600246-1"/>
    </source>
</evidence>
<dbReference type="PANTHER" id="PTHR10188">
    <property type="entry name" value="L-ASPARAGINASE"/>
    <property type="match status" value="1"/>
</dbReference>
<feature type="binding site" evidence="6">
    <location>
        <begin position="250"/>
        <end position="253"/>
    </location>
    <ligand>
        <name>substrate</name>
    </ligand>
</feature>
<feature type="region of interest" description="Disordered" evidence="8">
    <location>
        <begin position="157"/>
        <end position="224"/>
    </location>
</feature>
<dbReference type="InterPro" id="IPR029055">
    <property type="entry name" value="Ntn_hydrolases_N"/>
</dbReference>
<evidence type="ECO:0000256" key="4">
    <source>
        <dbReference type="ARBA" id="ARBA00049366"/>
    </source>
</evidence>
<feature type="site" description="Cleavage; by autolysis" evidence="7">
    <location>
        <begin position="222"/>
        <end position="223"/>
    </location>
</feature>
<dbReference type="AlphaFoldDB" id="A0A384KRR5"/>
<comment type="caution">
    <text evidence="9">The sequence shown here is derived from an EMBL/GenBank/DDBJ whole genome shotgun (WGS) entry which is preliminary data.</text>
</comment>
<feature type="compositionally biased region" description="Basic and acidic residues" evidence="8">
    <location>
        <begin position="190"/>
        <end position="202"/>
    </location>
</feature>
<reference evidence="10" key="1">
    <citation type="submission" date="2012-11" db="EMBL/GenBank/DDBJ databases">
        <authorList>
            <person name="Becker E.A."/>
            <person name="Seitzer P."/>
            <person name="Tritt A."/>
            <person name="Larsen D."/>
            <person name="Yao A."/>
            <person name="Wu D."/>
            <person name="Darling A."/>
            <person name="Eisen J.A."/>
            <person name="Facciotti M.T."/>
        </authorList>
    </citation>
    <scope>NUCLEOTIDE SEQUENCE [LARGE SCALE GENOMIC DNA]</scope>
    <source>
        <strain evidence="10">ATCC 29605 / DSM 3757 / JCM 8879 / NBRC 14742 / NCIMB 2012 / VKM B-1768 / DS2</strain>
    </source>
</reference>
<accession>A0A384KRR5</accession>
<name>A0A384KRR5_HALVD</name>
<dbReference type="GO" id="GO:0004067">
    <property type="term" value="F:asparaginase activity"/>
    <property type="evidence" value="ECO:0007669"/>
    <property type="project" value="UniProtKB-EC"/>
</dbReference>
<dbReference type="OrthoDB" id="18230at2157"/>
<evidence type="ECO:0000256" key="2">
    <source>
        <dbReference type="ARBA" id="ARBA00030414"/>
    </source>
</evidence>
<dbReference type="RefSeq" id="WP_004042661.1">
    <property type="nucleotide sequence ID" value="NC_013967.1"/>
</dbReference>
<proteinExistence type="predicted"/>
<dbReference type="SUPFAM" id="SSF56235">
    <property type="entry name" value="N-terminal nucleophile aminohydrolases (Ntn hydrolases)"/>
    <property type="match status" value="1"/>
</dbReference>
<dbReference type="Pfam" id="PF01112">
    <property type="entry name" value="Asparaginase_2"/>
    <property type="match status" value="1"/>
</dbReference>
<evidence type="ECO:0000313" key="9">
    <source>
        <dbReference type="EMBL" id="ELY32498.1"/>
    </source>
</evidence>